<comment type="caution">
    <text evidence="8">The sequence shown here is derived from an EMBL/GenBank/DDBJ whole genome shotgun (WGS) entry which is preliminary data.</text>
</comment>
<accession>A0A8J3J8T2</accession>
<dbReference type="SUPFAM" id="SSF48498">
    <property type="entry name" value="Tetracyclin repressor-like, C-terminal domain"/>
    <property type="match status" value="1"/>
</dbReference>
<dbReference type="SUPFAM" id="SSF46689">
    <property type="entry name" value="Homeodomain-like"/>
    <property type="match status" value="1"/>
</dbReference>
<dbReference type="Gene3D" id="1.10.10.10">
    <property type="entry name" value="Winged helix-like DNA-binding domain superfamily/Winged helix DNA-binding domain"/>
    <property type="match status" value="1"/>
</dbReference>
<name>A0A8J3J8T2_9ACTN</name>
<dbReference type="GO" id="GO:0046677">
    <property type="term" value="P:response to antibiotic"/>
    <property type="evidence" value="ECO:0007669"/>
    <property type="project" value="InterPro"/>
</dbReference>
<evidence type="ECO:0000259" key="7">
    <source>
        <dbReference type="PROSITE" id="PS50977"/>
    </source>
</evidence>
<dbReference type="InterPro" id="IPR009057">
    <property type="entry name" value="Homeodomain-like_sf"/>
</dbReference>
<dbReference type="InterPro" id="IPR000524">
    <property type="entry name" value="Tscrpt_reg_HTH_GntR"/>
</dbReference>
<keyword evidence="1" id="KW-0678">Repressor</keyword>
<dbReference type="PROSITE" id="PS50949">
    <property type="entry name" value="HTH_GNTR"/>
    <property type="match status" value="1"/>
</dbReference>
<evidence type="ECO:0000313" key="9">
    <source>
        <dbReference type="Proteomes" id="UP000612808"/>
    </source>
</evidence>
<dbReference type="PANTHER" id="PTHR44846:SF17">
    <property type="entry name" value="GNTR-FAMILY TRANSCRIPTIONAL REGULATOR"/>
    <property type="match status" value="1"/>
</dbReference>
<proteinExistence type="predicted"/>
<dbReference type="GO" id="GO:0003700">
    <property type="term" value="F:DNA-binding transcription factor activity"/>
    <property type="evidence" value="ECO:0007669"/>
    <property type="project" value="InterPro"/>
</dbReference>
<dbReference type="InterPro" id="IPR036271">
    <property type="entry name" value="Tet_transcr_reg_TetR-rel_C_sf"/>
</dbReference>
<reference evidence="8" key="1">
    <citation type="submission" date="2021-01" db="EMBL/GenBank/DDBJ databases">
        <title>Whole genome shotgun sequence of Actinocatenispora rupis NBRC 107355.</title>
        <authorList>
            <person name="Komaki H."/>
            <person name="Tamura T."/>
        </authorList>
    </citation>
    <scope>NUCLEOTIDE SEQUENCE</scope>
    <source>
        <strain evidence="8">NBRC 107355</strain>
    </source>
</reference>
<dbReference type="Pfam" id="PF00392">
    <property type="entry name" value="GntR"/>
    <property type="match status" value="1"/>
</dbReference>
<dbReference type="AlphaFoldDB" id="A0A8J3J8T2"/>
<gene>
    <name evidence="8" type="ORF">Aru02nite_23770</name>
</gene>
<feature type="domain" description="HTH gntR-type" evidence="6">
    <location>
        <begin position="2"/>
        <end position="70"/>
    </location>
</feature>
<keyword evidence="3 5" id="KW-0238">DNA-binding</keyword>
<keyword evidence="2" id="KW-0805">Transcription regulation</keyword>
<dbReference type="Gene3D" id="1.10.10.60">
    <property type="entry name" value="Homeodomain-like"/>
    <property type="match status" value="1"/>
</dbReference>
<sequence length="304" mass="32600">MTAPYARIVADIRQRIESGELPPGSRVPSTRRIIADYGVAMATASKALSALRQAGLVYPVPGVGTVVAAAGTVAPQRKAAASGTDDVVRAAIGIADADGLAGLSMRRIATDLGMATMSLYRHVASRDELVVRMLDTALGEYPLPADPPDGWRARTEVSARALWAACQRHPWLAHALSMTRPQASPNGMAHTEFVLAALDGHDLDLDTKMHVGVGVFVFVRGVAVNIEPELRAVQDSGMSDEDWMTAHKPSMQAVVDRRRFPHLAAAMADEIDMTLDSLFEFGLARLLDGLDTFLTPHAPSTMDR</sequence>
<keyword evidence="4" id="KW-0804">Transcription</keyword>
<dbReference type="EMBL" id="BOMB01000012">
    <property type="protein sequence ID" value="GID11488.1"/>
    <property type="molecule type" value="Genomic_DNA"/>
</dbReference>
<dbReference type="SUPFAM" id="SSF46785">
    <property type="entry name" value="Winged helix' DNA-binding domain"/>
    <property type="match status" value="1"/>
</dbReference>
<dbReference type="InterPro" id="IPR036388">
    <property type="entry name" value="WH-like_DNA-bd_sf"/>
</dbReference>
<dbReference type="SMART" id="SM00345">
    <property type="entry name" value="HTH_GNTR"/>
    <property type="match status" value="1"/>
</dbReference>
<dbReference type="RefSeq" id="WP_203657475.1">
    <property type="nucleotide sequence ID" value="NZ_BAAAZM010000006.1"/>
</dbReference>
<dbReference type="CDD" id="cd07377">
    <property type="entry name" value="WHTH_GntR"/>
    <property type="match status" value="1"/>
</dbReference>
<evidence type="ECO:0000256" key="1">
    <source>
        <dbReference type="ARBA" id="ARBA00022491"/>
    </source>
</evidence>
<dbReference type="InterPro" id="IPR003012">
    <property type="entry name" value="Tet_transcr_reg_TetR"/>
</dbReference>
<feature type="DNA-binding region" description="H-T-H motif" evidence="5">
    <location>
        <begin position="104"/>
        <end position="123"/>
    </location>
</feature>
<evidence type="ECO:0000313" key="8">
    <source>
        <dbReference type="EMBL" id="GID11488.1"/>
    </source>
</evidence>
<dbReference type="Gene3D" id="1.10.357.10">
    <property type="entry name" value="Tetracycline Repressor, domain 2"/>
    <property type="match status" value="1"/>
</dbReference>
<evidence type="ECO:0000256" key="3">
    <source>
        <dbReference type="ARBA" id="ARBA00023125"/>
    </source>
</evidence>
<dbReference type="InterPro" id="IPR001647">
    <property type="entry name" value="HTH_TetR"/>
</dbReference>
<evidence type="ECO:0000256" key="2">
    <source>
        <dbReference type="ARBA" id="ARBA00023015"/>
    </source>
</evidence>
<dbReference type="InterPro" id="IPR050679">
    <property type="entry name" value="Bact_HTH_transcr_reg"/>
</dbReference>
<dbReference type="GO" id="GO:0045892">
    <property type="term" value="P:negative regulation of DNA-templated transcription"/>
    <property type="evidence" value="ECO:0007669"/>
    <property type="project" value="InterPro"/>
</dbReference>
<feature type="domain" description="HTH tetR-type" evidence="7">
    <location>
        <begin position="81"/>
        <end position="141"/>
    </location>
</feature>
<dbReference type="Pfam" id="PF02909">
    <property type="entry name" value="TetR_C_1"/>
    <property type="match status" value="1"/>
</dbReference>
<organism evidence="8 9">
    <name type="scientific">Actinocatenispora rupis</name>
    <dbReference type="NCBI Taxonomy" id="519421"/>
    <lineage>
        <taxon>Bacteria</taxon>
        <taxon>Bacillati</taxon>
        <taxon>Actinomycetota</taxon>
        <taxon>Actinomycetes</taxon>
        <taxon>Micromonosporales</taxon>
        <taxon>Micromonosporaceae</taxon>
        <taxon>Actinocatenispora</taxon>
    </lineage>
</organism>
<dbReference type="InterPro" id="IPR036390">
    <property type="entry name" value="WH_DNA-bd_sf"/>
</dbReference>
<dbReference type="InterPro" id="IPR004111">
    <property type="entry name" value="Repressor_TetR_C"/>
</dbReference>
<dbReference type="PANTHER" id="PTHR44846">
    <property type="entry name" value="MANNOSYL-D-GLYCERATE TRANSPORT/METABOLISM SYSTEM REPRESSOR MNGR-RELATED"/>
    <property type="match status" value="1"/>
</dbReference>
<evidence type="ECO:0000256" key="5">
    <source>
        <dbReference type="PROSITE-ProRule" id="PRU00335"/>
    </source>
</evidence>
<dbReference type="PRINTS" id="PR00400">
    <property type="entry name" value="TETREPRESSOR"/>
</dbReference>
<evidence type="ECO:0000259" key="6">
    <source>
        <dbReference type="PROSITE" id="PS50949"/>
    </source>
</evidence>
<keyword evidence="9" id="KW-1185">Reference proteome</keyword>
<dbReference type="PROSITE" id="PS50977">
    <property type="entry name" value="HTH_TETR_2"/>
    <property type="match status" value="1"/>
</dbReference>
<dbReference type="Proteomes" id="UP000612808">
    <property type="component" value="Unassembled WGS sequence"/>
</dbReference>
<evidence type="ECO:0000256" key="4">
    <source>
        <dbReference type="ARBA" id="ARBA00023163"/>
    </source>
</evidence>
<protein>
    <submittedName>
        <fullName evidence="8">GntR family transcriptional regulator</fullName>
    </submittedName>
</protein>
<dbReference type="GO" id="GO:0003677">
    <property type="term" value="F:DNA binding"/>
    <property type="evidence" value="ECO:0007669"/>
    <property type="project" value="UniProtKB-UniRule"/>
</dbReference>